<name>A0A1W6N5E9_9PROT</name>
<proteinExistence type="predicted"/>
<reference evidence="3 4" key="1">
    <citation type="submission" date="2014-06" db="EMBL/GenBank/DDBJ databases">
        <title>The genome of the endonuclear symbiont Nucleicultrix amoebiphila.</title>
        <authorList>
            <person name="Schulz F."/>
            <person name="Horn M."/>
        </authorList>
    </citation>
    <scope>NUCLEOTIDE SEQUENCE [LARGE SCALE GENOMIC DNA]</scope>
    <source>
        <strain evidence="3 4">FS5</strain>
    </source>
</reference>
<evidence type="ECO:0000256" key="2">
    <source>
        <dbReference type="SAM" id="SignalP"/>
    </source>
</evidence>
<organism evidence="3 4">
    <name type="scientific">Candidatus Nucleicultrix amoebiphila FS5</name>
    <dbReference type="NCBI Taxonomy" id="1414854"/>
    <lineage>
        <taxon>Bacteria</taxon>
        <taxon>Pseudomonadati</taxon>
        <taxon>Pseudomonadota</taxon>
        <taxon>Alphaproteobacteria</taxon>
        <taxon>Holosporales</taxon>
        <taxon>Candidatus Nucleicultricaceae</taxon>
        <taxon>Candidatus Nucleicultrix</taxon>
    </lineage>
</organism>
<evidence type="ECO:0000256" key="1">
    <source>
        <dbReference type="SAM" id="MobiDB-lite"/>
    </source>
</evidence>
<keyword evidence="2" id="KW-0732">Signal</keyword>
<dbReference type="RefSeq" id="WP_085784492.1">
    <property type="nucleotide sequence ID" value="NZ_CP008743.1"/>
</dbReference>
<gene>
    <name evidence="3" type="ORF">GQ61_06410</name>
</gene>
<feature type="chain" id="PRO_5012574455" evidence="2">
    <location>
        <begin position="19"/>
        <end position="163"/>
    </location>
</feature>
<sequence>MKSIFTLIVMTAFAVPCAASSSLSEEGTVVRTAKRSRGDISGGQENKELSKKKRSTNYEKSLTLFQSDDLSLRAVGQSKLMKIATNKHHLGQEKAIRSLFDLSRGDTDDYFQFRLIATSLVENTEQPVDVRKACLRLLTRSFVIEDRELGWSLYDTYFVNDLL</sequence>
<keyword evidence="4" id="KW-1185">Reference proteome</keyword>
<protein>
    <submittedName>
        <fullName evidence="3">Uncharacterized protein</fullName>
    </submittedName>
</protein>
<evidence type="ECO:0000313" key="4">
    <source>
        <dbReference type="Proteomes" id="UP000237351"/>
    </source>
</evidence>
<feature type="signal peptide" evidence="2">
    <location>
        <begin position="1"/>
        <end position="18"/>
    </location>
</feature>
<dbReference type="KEGG" id="naf:GQ61_06410"/>
<dbReference type="EMBL" id="CP008743">
    <property type="protein sequence ID" value="ARN84979.1"/>
    <property type="molecule type" value="Genomic_DNA"/>
</dbReference>
<dbReference type="AlphaFoldDB" id="A0A1W6N5E9"/>
<evidence type="ECO:0000313" key="3">
    <source>
        <dbReference type="EMBL" id="ARN84979.1"/>
    </source>
</evidence>
<feature type="region of interest" description="Disordered" evidence="1">
    <location>
        <begin position="32"/>
        <end position="54"/>
    </location>
</feature>
<accession>A0A1W6N5E9</accession>
<dbReference type="Proteomes" id="UP000237351">
    <property type="component" value="Chromosome"/>
</dbReference>